<reference evidence="1" key="1">
    <citation type="submission" date="2021-02" db="EMBL/GenBank/DDBJ databases">
        <authorList>
            <person name="Dougan E. K."/>
            <person name="Rhodes N."/>
            <person name="Thang M."/>
            <person name="Chan C."/>
        </authorList>
    </citation>
    <scope>NUCLEOTIDE SEQUENCE</scope>
</reference>
<keyword evidence="2" id="KW-1185">Reference proteome</keyword>
<name>A0A812YBR8_SYMPI</name>
<protein>
    <submittedName>
        <fullName evidence="1">Uncharacterized protein</fullName>
    </submittedName>
</protein>
<comment type="caution">
    <text evidence="1">The sequence shown here is derived from an EMBL/GenBank/DDBJ whole genome shotgun (WGS) entry which is preliminary data.</text>
</comment>
<gene>
    <name evidence="1" type="ORF">SPIL2461_LOCUS22597</name>
</gene>
<evidence type="ECO:0000313" key="2">
    <source>
        <dbReference type="Proteomes" id="UP000649617"/>
    </source>
</evidence>
<dbReference type="EMBL" id="CAJNIZ010047492">
    <property type="protein sequence ID" value="CAE7768802.1"/>
    <property type="molecule type" value="Genomic_DNA"/>
</dbReference>
<dbReference type="Proteomes" id="UP000649617">
    <property type="component" value="Unassembled WGS sequence"/>
</dbReference>
<sequence length="116" mass="13922">MQTGSQEEMSEVFAERRQMMSADNFAQLYDLLNADGVWAYLYSQYYPEEIQEELMQVDLRETSMMVTMVKMPECIDEMVHTYRFENYEKYYYYASNPKDTARMHQISEKECDTIPP</sequence>
<proteinExistence type="predicted"/>
<accession>A0A812YBR8</accession>
<evidence type="ECO:0000313" key="1">
    <source>
        <dbReference type="EMBL" id="CAE7768802.1"/>
    </source>
</evidence>
<dbReference type="AlphaFoldDB" id="A0A812YBR8"/>
<dbReference type="OrthoDB" id="415025at2759"/>
<organism evidence="1 2">
    <name type="scientific">Symbiodinium pilosum</name>
    <name type="common">Dinoflagellate</name>
    <dbReference type="NCBI Taxonomy" id="2952"/>
    <lineage>
        <taxon>Eukaryota</taxon>
        <taxon>Sar</taxon>
        <taxon>Alveolata</taxon>
        <taxon>Dinophyceae</taxon>
        <taxon>Suessiales</taxon>
        <taxon>Symbiodiniaceae</taxon>
        <taxon>Symbiodinium</taxon>
    </lineage>
</organism>